<comment type="function">
    <text evidence="1">Catalyzes an amino-pyrimidine hydrolysis reaction at the C5' of the pyrimidine moiety of thiamine compounds, a reaction that is part of a thiamine salvage pathway.</text>
</comment>
<keyword evidence="1" id="KW-0784">Thiamine biosynthesis</keyword>
<comment type="caution">
    <text evidence="3">The sequence shown here is derived from an EMBL/GenBank/DDBJ whole genome shotgun (WGS) entry which is preliminary data.</text>
</comment>
<comment type="catalytic activity">
    <reaction evidence="1">
        <text>thiamine + H2O = 5-(2-hydroxyethyl)-4-methylthiazole + 4-amino-5-hydroxymethyl-2-methylpyrimidine + H(+)</text>
        <dbReference type="Rhea" id="RHEA:17509"/>
        <dbReference type="ChEBI" id="CHEBI:15377"/>
        <dbReference type="ChEBI" id="CHEBI:15378"/>
        <dbReference type="ChEBI" id="CHEBI:16892"/>
        <dbReference type="ChEBI" id="CHEBI:17957"/>
        <dbReference type="ChEBI" id="CHEBI:18385"/>
        <dbReference type="EC" id="3.5.99.2"/>
    </reaction>
</comment>
<keyword evidence="1 3" id="KW-0378">Hydrolase</keyword>
<dbReference type="EMBL" id="JAASQI010000010">
    <property type="protein sequence ID" value="NIJ59705.1"/>
    <property type="molecule type" value="Genomic_DNA"/>
</dbReference>
<dbReference type="Gene3D" id="1.20.910.10">
    <property type="entry name" value="Heme oxygenase-like"/>
    <property type="match status" value="1"/>
</dbReference>
<dbReference type="InterPro" id="IPR016084">
    <property type="entry name" value="Haem_Oase-like_multi-hlx"/>
</dbReference>
<dbReference type="SUPFAM" id="SSF48613">
    <property type="entry name" value="Heme oxygenase-like"/>
    <property type="match status" value="1"/>
</dbReference>
<dbReference type="InterPro" id="IPR027574">
    <property type="entry name" value="Thiaminase_II"/>
</dbReference>
<dbReference type="PANTHER" id="PTHR43198">
    <property type="entry name" value="BIFUNCTIONAL TH2 PROTEIN"/>
    <property type="match status" value="1"/>
</dbReference>
<dbReference type="PANTHER" id="PTHR43198:SF2">
    <property type="entry name" value="SI:CH1073-67J19.1-RELATED"/>
    <property type="match status" value="1"/>
</dbReference>
<organism evidence="3 4">
    <name type="scientific">Pseudochelatococcus lubricantis</name>
    <dbReference type="NCBI Taxonomy" id="1538102"/>
    <lineage>
        <taxon>Bacteria</taxon>
        <taxon>Pseudomonadati</taxon>
        <taxon>Pseudomonadota</taxon>
        <taxon>Alphaproteobacteria</taxon>
        <taxon>Hyphomicrobiales</taxon>
        <taxon>Chelatococcaceae</taxon>
        <taxon>Pseudochelatococcus</taxon>
    </lineage>
</organism>
<comment type="pathway">
    <text evidence="1">Cofactor biosynthesis; thiamine diphosphate biosynthesis.</text>
</comment>
<gene>
    <name evidence="3" type="ORF">FHS82_003566</name>
</gene>
<accession>A0ABX0V5G0</accession>
<reference evidence="3 4" key="1">
    <citation type="submission" date="2020-03" db="EMBL/GenBank/DDBJ databases">
        <title>Genomic Encyclopedia of Type Strains, Phase IV (KMG-IV): sequencing the most valuable type-strain genomes for metagenomic binning, comparative biology and taxonomic classification.</title>
        <authorList>
            <person name="Goeker M."/>
        </authorList>
    </citation>
    <scope>NUCLEOTIDE SEQUENCE [LARGE SCALE GENOMIC DNA]</scope>
    <source>
        <strain evidence="3 4">DSM 103870</strain>
    </source>
</reference>
<dbReference type="InterPro" id="IPR050967">
    <property type="entry name" value="Thiamine_Salvage_TenA"/>
</dbReference>
<proteinExistence type="inferred from homology"/>
<dbReference type="GO" id="GO:0050334">
    <property type="term" value="F:thiaminase activity"/>
    <property type="evidence" value="ECO:0007669"/>
    <property type="project" value="UniProtKB-EC"/>
</dbReference>
<dbReference type="EC" id="3.5.99.2" evidence="1"/>
<evidence type="ECO:0000256" key="1">
    <source>
        <dbReference type="RuleBase" id="RU363093"/>
    </source>
</evidence>
<keyword evidence="4" id="KW-1185">Reference proteome</keyword>
<dbReference type="InterPro" id="IPR004305">
    <property type="entry name" value="Thiaminase-2/PQQC"/>
</dbReference>
<dbReference type="Proteomes" id="UP001429580">
    <property type="component" value="Unassembled WGS sequence"/>
</dbReference>
<evidence type="ECO:0000313" key="4">
    <source>
        <dbReference type="Proteomes" id="UP001429580"/>
    </source>
</evidence>
<feature type="domain" description="Thiaminase-2/PQQC" evidence="2">
    <location>
        <begin position="11"/>
        <end position="216"/>
    </location>
</feature>
<protein>
    <recommendedName>
        <fullName evidence="1">Aminopyrimidine aminohydrolase</fullName>
        <ecNumber evidence="1">3.5.99.2</ecNumber>
    </recommendedName>
</protein>
<evidence type="ECO:0000259" key="2">
    <source>
        <dbReference type="Pfam" id="PF03070"/>
    </source>
</evidence>
<sequence length="227" mass="25735">MTVFERLKEAAREDWTRYVDHAFIRRMEAGTLPEAVFRAYLVQDYLFLIQFARAYALAVYKSRSLEDMRTAQTTLNVIMDEMKLHVRLCERWNLSPATLEATPEHQATVAYTRYVLDCGLSGDLLDLHVALAPCVIGYAEIGRRLAPALDAAADHPYREWIGEYAGACFQEAAGAAIAHIDRLAERALTARRFDELVGIFAKASRLEADFWQMAFDIAEERRNDPAG</sequence>
<dbReference type="Pfam" id="PF03070">
    <property type="entry name" value="TENA_THI-4"/>
    <property type="match status" value="1"/>
</dbReference>
<dbReference type="CDD" id="cd19367">
    <property type="entry name" value="TenA_C_ScTHI20-like"/>
    <property type="match status" value="1"/>
</dbReference>
<dbReference type="RefSeq" id="WP_166955353.1">
    <property type="nucleotide sequence ID" value="NZ_JAASQI010000010.1"/>
</dbReference>
<comment type="catalytic activity">
    <reaction evidence="1">
        <text>4-amino-5-aminomethyl-2-methylpyrimidine + H2O = 4-amino-5-hydroxymethyl-2-methylpyrimidine + NH4(+)</text>
        <dbReference type="Rhea" id="RHEA:31799"/>
        <dbReference type="ChEBI" id="CHEBI:15377"/>
        <dbReference type="ChEBI" id="CHEBI:16892"/>
        <dbReference type="ChEBI" id="CHEBI:28938"/>
        <dbReference type="ChEBI" id="CHEBI:63416"/>
        <dbReference type="EC" id="3.5.99.2"/>
    </reaction>
</comment>
<evidence type="ECO:0000313" key="3">
    <source>
        <dbReference type="EMBL" id="NIJ59705.1"/>
    </source>
</evidence>
<name>A0ABX0V5G0_9HYPH</name>
<comment type="similarity">
    <text evidence="1">Belongs to the TenA family.</text>
</comment>
<dbReference type="NCBIfam" id="TIGR04306">
    <property type="entry name" value="salvage_TenA"/>
    <property type="match status" value="1"/>
</dbReference>